<sequence>MKKRLKLFLVSFFLSAGIAMAQTQVSGTVISSEDNEPIIGASIIVEGSKTGAVTDLNGNFSLSVPKGKKIVVSYIGMRTQTLSPKPTMKITLSPNNETLNEVVVTGVSNMDRRMFTGATDKIKANDAIIGGMADISRSLEGRSAGVSVQNVSGTFGTAPKIHVRGATSIYGNSKPLWVVDGVVQEDITDISADALSSGDAETLISSAIAGLNSDDIESFQILKDGSATSIYGARAMSGVIVVTTKKGRSGQAHVNYTGEFTSRMIPTYSQFNILNSQDQMGIYQEMQDKGWLNLSSVLNGSDYGVYGKMYELINTFNPTTGQFYLENTKEARDAYLYSAEMRNTNWFEKLFSNSIMQNHSVSLSGGTTKSNYYVSMSYMADPGWYKDSQVQRYTANFNATHRLLDNLSVTLLASASYRKQQAPGTLGQDVDVVSGQVKRDFDINPYSYALNTSRALDPYTFYHANYAPFNILNELENNKIGMNVLNTKFQAELAYKPINDLRLSVIGAVQYDTSTQEHNITEHANQAQAYRAMDNALIRDANSYLYKDPTNAYALPISVLPSGGFYHKTDLQKISWDIRATANYNHTFDHTHALNVLGGLDVSNVDRKRTFFNGVGMQYDGGEIPFYIYEFFKKNIDDNAVYYSLNNTYNRTAAFFATGTYSYKHRYNLTGTYRYEGTNRLGRSRSARWLPTWNVSGSWNASEEPWFKNTFKNTLTHAMVRASYSLTADPGPSTYTNSTQILKSYTPYRIFGNDKESGIMTSELENSKLTYEKKHEFNVGSELGFFNNRINVTFDLFWRNNFDLIGPIATQGGGGQIVRFANTASMKSQGQELSIQTTNIKSRDLTWITNFIFSHVTTEVTSLMSQARTIDLISGEASSGFTMKGYPHRAIFSMPFKGLTDKGIPTYLNEKNELTSTDLDFQNRIDNSYLIYEGPTEPTITGSLGNELKWKNWRLNVFVTYSFGSYVRLDPVFSARYNDLTSMTKEFKNRWVQAGDELTTNVPGILPYRSYASNRRLRIAYNAYNYTSNRTAKGDFVRMKEISLGYDLPKSLLKSTPFTHLSLKLQATNLFLIYADKKLNGQDPEFVNAGGVAAPLPRQFTMTLKLGL</sequence>
<evidence type="ECO:0000256" key="5">
    <source>
        <dbReference type="ARBA" id="ARBA00023136"/>
    </source>
</evidence>
<dbReference type="Pfam" id="PF07715">
    <property type="entry name" value="Plug"/>
    <property type="match status" value="1"/>
</dbReference>
<comment type="similarity">
    <text evidence="7">Belongs to the TonB-dependent receptor family.</text>
</comment>
<dbReference type="SUPFAM" id="SSF49464">
    <property type="entry name" value="Carboxypeptidase regulatory domain-like"/>
    <property type="match status" value="1"/>
</dbReference>
<name>A0A318I393_9BACT</name>
<dbReference type="InterPro" id="IPR012910">
    <property type="entry name" value="Plug_dom"/>
</dbReference>
<evidence type="ECO:0000256" key="1">
    <source>
        <dbReference type="ARBA" id="ARBA00004571"/>
    </source>
</evidence>
<keyword evidence="2 7" id="KW-0813">Transport</keyword>
<comment type="caution">
    <text evidence="10">The sequence shown here is derived from an EMBL/GenBank/DDBJ whole genome shotgun (WGS) entry which is preliminary data.</text>
</comment>
<accession>A0A318I393</accession>
<dbReference type="Gene3D" id="2.170.130.10">
    <property type="entry name" value="TonB-dependent receptor, plug domain"/>
    <property type="match status" value="1"/>
</dbReference>
<dbReference type="InterPro" id="IPR039426">
    <property type="entry name" value="TonB-dep_rcpt-like"/>
</dbReference>
<dbReference type="InterPro" id="IPR023996">
    <property type="entry name" value="TonB-dep_OMP_SusC/RagA"/>
</dbReference>
<feature type="chain" id="PRO_5016299971" evidence="8">
    <location>
        <begin position="22"/>
        <end position="1108"/>
    </location>
</feature>
<dbReference type="InterPro" id="IPR037066">
    <property type="entry name" value="Plug_dom_sf"/>
</dbReference>
<gene>
    <name evidence="10" type="ORF">EJ73_00451</name>
</gene>
<evidence type="ECO:0000256" key="8">
    <source>
        <dbReference type="SAM" id="SignalP"/>
    </source>
</evidence>
<evidence type="ECO:0000256" key="3">
    <source>
        <dbReference type="ARBA" id="ARBA00022452"/>
    </source>
</evidence>
<keyword evidence="4 7" id="KW-0812">Transmembrane</keyword>
<dbReference type="Pfam" id="PF13715">
    <property type="entry name" value="CarbopepD_reg_2"/>
    <property type="match status" value="1"/>
</dbReference>
<feature type="signal peptide" evidence="8">
    <location>
        <begin position="1"/>
        <end position="21"/>
    </location>
</feature>
<dbReference type="STRING" id="1122991.GCA_000613445_01073"/>
<dbReference type="NCBIfam" id="TIGR04056">
    <property type="entry name" value="OMP_RagA_SusC"/>
    <property type="match status" value="1"/>
</dbReference>
<organism evidence="10 11">
    <name type="scientific">Hoylesella shahii DSM 15611 = JCM 12083</name>
    <dbReference type="NCBI Taxonomy" id="1122991"/>
    <lineage>
        <taxon>Bacteria</taxon>
        <taxon>Pseudomonadati</taxon>
        <taxon>Bacteroidota</taxon>
        <taxon>Bacteroidia</taxon>
        <taxon>Bacteroidales</taxon>
        <taxon>Prevotellaceae</taxon>
        <taxon>Hoylesella</taxon>
    </lineage>
</organism>
<dbReference type="GO" id="GO:0009279">
    <property type="term" value="C:cell outer membrane"/>
    <property type="evidence" value="ECO:0007669"/>
    <property type="project" value="UniProtKB-SubCell"/>
</dbReference>
<proteinExistence type="inferred from homology"/>
<dbReference type="Gene3D" id="2.60.40.1120">
    <property type="entry name" value="Carboxypeptidase-like, regulatory domain"/>
    <property type="match status" value="1"/>
</dbReference>
<evidence type="ECO:0000256" key="4">
    <source>
        <dbReference type="ARBA" id="ARBA00022692"/>
    </source>
</evidence>
<keyword evidence="6 7" id="KW-0998">Cell outer membrane</keyword>
<dbReference type="RefSeq" id="WP_025816714.1">
    <property type="nucleotide sequence ID" value="NZ_BAIZ01000030.1"/>
</dbReference>
<dbReference type="OrthoDB" id="9768177at2"/>
<evidence type="ECO:0000256" key="6">
    <source>
        <dbReference type="ARBA" id="ARBA00023237"/>
    </source>
</evidence>
<dbReference type="SUPFAM" id="SSF56935">
    <property type="entry name" value="Porins"/>
    <property type="match status" value="1"/>
</dbReference>
<dbReference type="InterPro" id="IPR036942">
    <property type="entry name" value="Beta-barrel_TonB_sf"/>
</dbReference>
<dbReference type="EMBL" id="QJJX01000004">
    <property type="protein sequence ID" value="PXX23856.1"/>
    <property type="molecule type" value="Genomic_DNA"/>
</dbReference>
<keyword evidence="3 7" id="KW-1134">Transmembrane beta strand</keyword>
<dbReference type="InterPro" id="IPR023997">
    <property type="entry name" value="TonB-dep_OMP_SusC/RagA_CS"/>
</dbReference>
<evidence type="ECO:0000259" key="9">
    <source>
        <dbReference type="Pfam" id="PF07715"/>
    </source>
</evidence>
<dbReference type="InterPro" id="IPR008969">
    <property type="entry name" value="CarboxyPept-like_regulatory"/>
</dbReference>
<dbReference type="Proteomes" id="UP000248314">
    <property type="component" value="Unassembled WGS sequence"/>
</dbReference>
<reference evidence="10 11" key="1">
    <citation type="submission" date="2018-05" db="EMBL/GenBank/DDBJ databases">
        <title>Genomic Encyclopedia of Type Strains, Phase I: the one thousand microbial genomes (KMG-I) project.</title>
        <authorList>
            <person name="Kyrpides N."/>
        </authorList>
    </citation>
    <scope>NUCLEOTIDE SEQUENCE [LARGE SCALE GENOMIC DNA]</scope>
    <source>
        <strain evidence="10 11">DSM 15611</strain>
    </source>
</reference>
<evidence type="ECO:0000313" key="10">
    <source>
        <dbReference type="EMBL" id="PXX23856.1"/>
    </source>
</evidence>
<evidence type="ECO:0000256" key="2">
    <source>
        <dbReference type="ARBA" id="ARBA00022448"/>
    </source>
</evidence>
<evidence type="ECO:0000256" key="7">
    <source>
        <dbReference type="PROSITE-ProRule" id="PRU01360"/>
    </source>
</evidence>
<dbReference type="Gene3D" id="2.40.170.20">
    <property type="entry name" value="TonB-dependent receptor, beta-barrel domain"/>
    <property type="match status" value="1"/>
</dbReference>
<keyword evidence="8" id="KW-0732">Signal</keyword>
<comment type="subcellular location">
    <subcellularLocation>
        <location evidence="1 7">Cell outer membrane</location>
        <topology evidence="1 7">Multi-pass membrane protein</topology>
    </subcellularLocation>
</comment>
<dbReference type="PROSITE" id="PS52016">
    <property type="entry name" value="TONB_DEPENDENT_REC_3"/>
    <property type="match status" value="1"/>
</dbReference>
<feature type="domain" description="TonB-dependent receptor plug" evidence="9">
    <location>
        <begin position="116"/>
        <end position="239"/>
    </location>
</feature>
<evidence type="ECO:0000313" key="11">
    <source>
        <dbReference type="Proteomes" id="UP000248314"/>
    </source>
</evidence>
<dbReference type="NCBIfam" id="TIGR04057">
    <property type="entry name" value="SusC_RagA_signa"/>
    <property type="match status" value="1"/>
</dbReference>
<protein>
    <submittedName>
        <fullName evidence="10">TonB-linked SusC/RagA family outer membrane protein</fullName>
    </submittedName>
</protein>
<keyword evidence="5 7" id="KW-0472">Membrane</keyword>
<keyword evidence="11" id="KW-1185">Reference proteome</keyword>
<dbReference type="AlphaFoldDB" id="A0A318I393"/>